<dbReference type="Pfam" id="PF01480">
    <property type="entry name" value="PWI"/>
    <property type="match status" value="1"/>
</dbReference>
<dbReference type="SMART" id="SM00311">
    <property type="entry name" value="PWI"/>
    <property type="match status" value="1"/>
</dbReference>
<dbReference type="EMBL" id="JAVXUO010000610">
    <property type="protein sequence ID" value="KAK2990840.1"/>
    <property type="molecule type" value="Genomic_DNA"/>
</dbReference>
<gene>
    <name evidence="6" type="ORF">RJ640_016157</name>
    <name evidence="7" type="ORF">RJ640_016158</name>
</gene>
<dbReference type="InterPro" id="IPR053294">
    <property type="entry name" value="RBM_PWI_domain"/>
</dbReference>
<feature type="compositionally biased region" description="Pro residues" evidence="3">
    <location>
        <begin position="420"/>
        <end position="430"/>
    </location>
</feature>
<evidence type="ECO:0000313" key="8">
    <source>
        <dbReference type="Proteomes" id="UP001187471"/>
    </source>
</evidence>
<sequence>GNTDPLSMADSVTTESDTIPQPDNPSSQPNQPDPSPPPPPATTPPPSNPSPNPNPNPNSTTPPPPPFLSPPQPAPIQHYAASAVPPSAPLSFRPVAPPVPLPTAPQYSPVPNFQTQGYQSTGVQPPGVAVMTSGGIGSAVSSMPPMMSYVQPGQPPYAAMRPPYALPMPNGYPQTGTMPPPGILRYPPPYASMLRPAFPPRPPGAPGIIPALPRPPIPGFRPIIPPILRAVGAPSFTPTEKPQTTVYVSKIAPTVENDFMLSLLQLCGPVKSWKRYQDPVSGALKSFGFCEFDSAEGVLRALRLLTKLNIDAQDLVLKVNEATTDYLKRYVEKKKENSRNLKATETEVAEKEAASASGAEKEDPLKPPAGDSKEDNEDMATKEDHDPASFGLVTEEDREADCEVLEKLSAMVEERLRSKPLPPPPPPPPQAAVDGNSNSEVPAKSRDGDSDVDVTKNDAAEERNDDETTSENKPSSEHDKPDTSSPDKRRNDRRSRDRDRERDMKQREKERELEKYERDREQERARRERDREYKIREEERRYRQRVKEWEARERDKENVRKLEKEREKEKEKERKLEIILQESDGDDGYSKKRKYKTSWEDRRKRVRREREEDLADRLKEEEEIEAKRRAEEELQLQKQEENDALKLLPGSPGQATYESDKDMLTDEITESEVKTADQTSDGDSGQENHIDDGSLQNGTGDDAVMRHLSTSDARNNSSVPTRKLGFGLFGSGKRTAVPSVFHEEEDEDAQKEKKMRPLVPIDYSTEELQAVRSTVGPSPDLAAAAEFAKRISHGNHKEDRPDAERERSRRLHESQRERPRNDEESSRSRDERRKESVDRDKDRERGSDKAKTENKFFDAKQLIDTIPKTKEELFSYEINWAIYDTNGLHEKMRPWISKKIMEFLGEEETSLVDYIVSSTRQHVKASEMLERLQAILDDEAEMFVLKLWRMLIFEVRRIETGLDVKSKS</sequence>
<dbReference type="Gene3D" id="3.30.70.330">
    <property type="match status" value="1"/>
</dbReference>
<dbReference type="CDD" id="cd12446">
    <property type="entry name" value="RRM_RBM25"/>
    <property type="match status" value="1"/>
</dbReference>
<dbReference type="PRINTS" id="PR01217">
    <property type="entry name" value="PRICHEXTENSN"/>
</dbReference>
<dbReference type="Pfam" id="PF00076">
    <property type="entry name" value="RRM_1"/>
    <property type="match status" value="1"/>
</dbReference>
<accession>A0AA88UMG2</accession>
<feature type="domain" description="RRM" evidence="4">
    <location>
        <begin position="244"/>
        <end position="324"/>
    </location>
</feature>
<dbReference type="SUPFAM" id="SSF54928">
    <property type="entry name" value="RNA-binding domain, RBD"/>
    <property type="match status" value="1"/>
</dbReference>
<feature type="compositionally biased region" description="Low complexity" evidence="3">
    <location>
        <begin position="20"/>
        <end position="30"/>
    </location>
</feature>
<dbReference type="AlphaFoldDB" id="A0AA88UMG2"/>
<feature type="compositionally biased region" description="Basic and acidic residues" evidence="3">
    <location>
        <begin position="597"/>
        <end position="632"/>
    </location>
</feature>
<dbReference type="EMBL" id="JAVXUO010001953">
    <property type="protein sequence ID" value="KAK2977768.1"/>
    <property type="molecule type" value="Genomic_DNA"/>
</dbReference>
<feature type="compositionally biased region" description="Basic and acidic residues" evidence="3">
    <location>
        <begin position="550"/>
        <end position="577"/>
    </location>
</feature>
<dbReference type="InterPro" id="IPR035979">
    <property type="entry name" value="RBD_domain_sf"/>
</dbReference>
<feature type="compositionally biased region" description="Pro residues" evidence="3">
    <location>
        <begin position="31"/>
        <end position="74"/>
    </location>
</feature>
<dbReference type="PANTHER" id="PTHR47334">
    <property type="entry name" value="SPLICING FACTOR PWI DOMAIN-CONTAINING PROTEIN / RNA RECOGNITION MOTIF (RRM)-CONTAINING PROTEIN"/>
    <property type="match status" value="1"/>
</dbReference>
<evidence type="ECO:0000259" key="4">
    <source>
        <dbReference type="PROSITE" id="PS50102"/>
    </source>
</evidence>
<protein>
    <recommendedName>
        <fullName evidence="9">RNA-binding protein 25</fullName>
    </recommendedName>
</protein>
<feature type="domain" description="PWI" evidence="5">
    <location>
        <begin position="871"/>
        <end position="968"/>
    </location>
</feature>
<feature type="compositionally biased region" description="Basic and acidic residues" evidence="3">
    <location>
        <begin position="443"/>
        <end position="462"/>
    </location>
</feature>
<evidence type="ECO:0008006" key="9">
    <source>
        <dbReference type="Google" id="ProtNLM"/>
    </source>
</evidence>
<evidence type="ECO:0000259" key="5">
    <source>
        <dbReference type="PROSITE" id="PS51025"/>
    </source>
</evidence>
<dbReference type="GO" id="GO:0006397">
    <property type="term" value="P:mRNA processing"/>
    <property type="evidence" value="ECO:0007669"/>
    <property type="project" value="UniProtKB-KW"/>
</dbReference>
<dbReference type="Proteomes" id="UP001187471">
    <property type="component" value="Unassembled WGS sequence"/>
</dbReference>
<dbReference type="GO" id="GO:0003723">
    <property type="term" value="F:RNA binding"/>
    <property type="evidence" value="ECO:0007669"/>
    <property type="project" value="UniProtKB-UniRule"/>
</dbReference>
<evidence type="ECO:0000256" key="2">
    <source>
        <dbReference type="PROSITE-ProRule" id="PRU00176"/>
    </source>
</evidence>
<dbReference type="SUPFAM" id="SSF101233">
    <property type="entry name" value="PWI domain"/>
    <property type="match status" value="1"/>
</dbReference>
<feature type="region of interest" description="Disordered" evidence="3">
    <location>
        <begin position="336"/>
        <end position="533"/>
    </location>
</feature>
<dbReference type="InterPro" id="IPR012677">
    <property type="entry name" value="Nucleotide-bd_a/b_plait_sf"/>
</dbReference>
<evidence type="ECO:0000256" key="1">
    <source>
        <dbReference type="ARBA" id="ARBA00022664"/>
    </source>
</evidence>
<evidence type="ECO:0000313" key="7">
    <source>
        <dbReference type="EMBL" id="KAK2990840.1"/>
    </source>
</evidence>
<dbReference type="InterPro" id="IPR002483">
    <property type="entry name" value="PWI_dom"/>
</dbReference>
<keyword evidence="8" id="KW-1185">Reference proteome</keyword>
<feature type="non-terminal residue" evidence="7">
    <location>
        <position position="1"/>
    </location>
</feature>
<feature type="region of interest" description="Disordered" evidence="3">
    <location>
        <begin position="550"/>
        <end position="851"/>
    </location>
</feature>
<reference evidence="7" key="1">
    <citation type="submission" date="2022-12" db="EMBL/GenBank/DDBJ databases">
        <title>Draft genome assemblies for two species of Escallonia (Escalloniales).</title>
        <authorList>
            <person name="Chanderbali A."/>
            <person name="Dervinis C."/>
            <person name="Anghel I."/>
            <person name="Soltis D."/>
            <person name="Soltis P."/>
            <person name="Zapata F."/>
        </authorList>
    </citation>
    <scope>NUCLEOTIDE SEQUENCE</scope>
    <source>
        <strain evidence="7">UCBG92.1500</strain>
        <tissue evidence="7">Leaf</tissue>
    </source>
</reference>
<dbReference type="FunFam" id="1.20.1390.10:FF:000008">
    <property type="entry name" value="RNA Binding Motif protein homolog"/>
    <property type="match status" value="1"/>
</dbReference>
<dbReference type="PROSITE" id="PS51025">
    <property type="entry name" value="PWI"/>
    <property type="match status" value="1"/>
</dbReference>
<dbReference type="InterPro" id="IPR000504">
    <property type="entry name" value="RRM_dom"/>
</dbReference>
<feature type="compositionally biased region" description="Polar residues" evidence="3">
    <location>
        <begin position="708"/>
        <end position="720"/>
    </location>
</feature>
<dbReference type="InterPro" id="IPR034268">
    <property type="entry name" value="RBM25_RRM"/>
</dbReference>
<organism evidence="7 8">
    <name type="scientific">Escallonia rubra</name>
    <dbReference type="NCBI Taxonomy" id="112253"/>
    <lineage>
        <taxon>Eukaryota</taxon>
        <taxon>Viridiplantae</taxon>
        <taxon>Streptophyta</taxon>
        <taxon>Embryophyta</taxon>
        <taxon>Tracheophyta</taxon>
        <taxon>Spermatophyta</taxon>
        <taxon>Magnoliopsida</taxon>
        <taxon>eudicotyledons</taxon>
        <taxon>Gunneridae</taxon>
        <taxon>Pentapetalae</taxon>
        <taxon>asterids</taxon>
        <taxon>campanulids</taxon>
        <taxon>Escalloniales</taxon>
        <taxon>Escalloniaceae</taxon>
        <taxon>Escallonia</taxon>
    </lineage>
</organism>
<keyword evidence="1" id="KW-0507">mRNA processing</keyword>
<feature type="compositionally biased region" description="Acidic residues" evidence="3">
    <location>
        <begin position="394"/>
        <end position="403"/>
    </location>
</feature>
<dbReference type="SMART" id="SM00360">
    <property type="entry name" value="RRM"/>
    <property type="match status" value="1"/>
</dbReference>
<feature type="compositionally biased region" description="Polar residues" evidence="3">
    <location>
        <begin position="676"/>
        <end position="685"/>
    </location>
</feature>
<comment type="caution">
    <text evidence="7">The sequence shown here is derived from an EMBL/GenBank/DDBJ whole genome shotgun (WGS) entry which is preliminary data.</text>
</comment>
<feature type="compositionally biased region" description="Basic and acidic residues" evidence="3">
    <location>
        <begin position="336"/>
        <end position="365"/>
    </location>
</feature>
<evidence type="ECO:0000256" key="3">
    <source>
        <dbReference type="SAM" id="MobiDB-lite"/>
    </source>
</evidence>
<name>A0AA88UMG2_9ASTE</name>
<feature type="compositionally biased region" description="Polar residues" evidence="3">
    <location>
        <begin position="1"/>
        <end position="19"/>
    </location>
</feature>
<dbReference type="InterPro" id="IPR036483">
    <property type="entry name" value="PWI_dom_sf"/>
</dbReference>
<dbReference type="Gene3D" id="1.20.1390.10">
    <property type="entry name" value="PWI domain"/>
    <property type="match status" value="1"/>
</dbReference>
<dbReference type="PANTHER" id="PTHR47334:SF2">
    <property type="entry name" value="RNA-BINDING MOTIF PROTEIN 25"/>
    <property type="match status" value="1"/>
</dbReference>
<keyword evidence="2" id="KW-0694">RNA-binding</keyword>
<dbReference type="PROSITE" id="PS50102">
    <property type="entry name" value="RRM"/>
    <property type="match status" value="1"/>
</dbReference>
<evidence type="ECO:0000313" key="6">
    <source>
        <dbReference type="EMBL" id="KAK2977768.1"/>
    </source>
</evidence>
<feature type="region of interest" description="Disordered" evidence="3">
    <location>
        <begin position="1"/>
        <end position="78"/>
    </location>
</feature>
<feature type="compositionally biased region" description="Basic and acidic residues" evidence="3">
    <location>
        <begin position="474"/>
        <end position="533"/>
    </location>
</feature>
<proteinExistence type="predicted"/>
<feature type="compositionally biased region" description="Basic and acidic residues" evidence="3">
    <location>
        <begin position="795"/>
        <end position="851"/>
    </location>
</feature>